<feature type="non-terminal residue" evidence="2">
    <location>
        <position position="1"/>
    </location>
</feature>
<evidence type="ECO:0000256" key="1">
    <source>
        <dbReference type="SAM" id="MobiDB-lite"/>
    </source>
</evidence>
<accession>A0A0B7BXL0</accession>
<feature type="region of interest" description="Disordered" evidence="1">
    <location>
        <begin position="113"/>
        <end position="139"/>
    </location>
</feature>
<gene>
    <name evidence="2" type="primary">ORF216642</name>
</gene>
<organism evidence="2">
    <name type="scientific">Arion vulgaris</name>
    <dbReference type="NCBI Taxonomy" id="1028688"/>
    <lineage>
        <taxon>Eukaryota</taxon>
        <taxon>Metazoa</taxon>
        <taxon>Spiralia</taxon>
        <taxon>Lophotrochozoa</taxon>
        <taxon>Mollusca</taxon>
        <taxon>Gastropoda</taxon>
        <taxon>Heterobranchia</taxon>
        <taxon>Euthyneura</taxon>
        <taxon>Panpulmonata</taxon>
        <taxon>Eupulmonata</taxon>
        <taxon>Stylommatophora</taxon>
        <taxon>Helicina</taxon>
        <taxon>Arionoidea</taxon>
        <taxon>Arionidae</taxon>
        <taxon>Arion</taxon>
    </lineage>
</organism>
<feature type="compositionally biased region" description="Basic residues" evidence="1">
    <location>
        <begin position="11"/>
        <end position="23"/>
    </location>
</feature>
<proteinExistence type="predicted"/>
<name>A0A0B7BXL0_9EUPU</name>
<reference evidence="2" key="1">
    <citation type="submission" date="2014-12" db="EMBL/GenBank/DDBJ databases">
        <title>Insight into the proteome of Arion vulgaris.</title>
        <authorList>
            <person name="Aradska J."/>
            <person name="Bulat T."/>
            <person name="Smidak R."/>
            <person name="Sarate P."/>
            <person name="Gangsoo J."/>
            <person name="Sialana F."/>
            <person name="Bilban M."/>
            <person name="Lubec G."/>
        </authorList>
    </citation>
    <scope>NUCLEOTIDE SEQUENCE</scope>
    <source>
        <tissue evidence="2">Skin</tissue>
    </source>
</reference>
<evidence type="ECO:0000313" key="2">
    <source>
        <dbReference type="EMBL" id="CEK97708.1"/>
    </source>
</evidence>
<feature type="region of interest" description="Disordered" evidence="1">
    <location>
        <begin position="1"/>
        <end position="23"/>
    </location>
</feature>
<dbReference type="AlphaFoldDB" id="A0A0B7BXL0"/>
<feature type="non-terminal residue" evidence="2">
    <location>
        <position position="139"/>
    </location>
</feature>
<sequence length="139" mass="16040">IKLSTSEAKMKLKHRLSRSKRRRLQRLRRKHALAACNTLDSEHKLDADQVINKSSEILLQPKIDIKEQHVEDEGLQNKNQSPTRTISSFSQTLSYDLSVEELCKNRNDRLSVLDEDNGSANCAKSSKEHTKYSKQKHTR</sequence>
<dbReference type="EMBL" id="HACG01050843">
    <property type="protein sequence ID" value="CEK97708.1"/>
    <property type="molecule type" value="Transcribed_RNA"/>
</dbReference>
<protein>
    <submittedName>
        <fullName evidence="2">Uncharacterized protein</fullName>
    </submittedName>
</protein>